<sequence length="494" mass="52774">MAWLKTAASGTVCAALLSGTAAFADVTPEQVWQAWEKGYETYGYDVTVGKSDRAGDVLTISDVKLVNSVEGSSFDMTIPEIRLRDRGDGSVEASVSEKMTGIARADVPDEPPVELDMVMTQTGTKLVVSGTPEDMIYDIDAPKITLEMDQASTQDKNLPIKIWLSMENTTGRYEMLKGDADSVKSSVKTGLVKYSASGADPESGGTFNFDGEFTDVTYDGNFLLPSGVPMEKLDEALNAGAKIEMAIKFASSSHSVNIDSPDGPVSQKSSGEGGNLDMTFSKEGMHFSGASKGSALEMTTKELPFPVKLAIDSADMDFMMPVSKDEAAQPFKAKLSLNGLTATDDLWNMFDPTGKLPRDPATLAIDLSGQMTLGADLFSPEVAKMPSPPIEVKTVDINRLKLSMVGADLNGTGSLEIRNGGPLPMPKGVIDLTLSGANGLMDKLVEMGLVPQDQIMFARMMLGLYAKPTGEDAYESKVEFKDGGEILVNGQRVQ</sequence>
<evidence type="ECO:0000313" key="3">
    <source>
        <dbReference type="EMBL" id="KFE35213.1"/>
    </source>
</evidence>
<dbReference type="STRING" id="1317124.DW2_09566"/>
<dbReference type="RefSeq" id="WP_162178894.1">
    <property type="nucleotide sequence ID" value="NZ_AQRC01000006.1"/>
</dbReference>
<reference evidence="4" key="1">
    <citation type="submission" date="2013-04" db="EMBL/GenBank/DDBJ databases">
        <title>Thioclava sp. 13D2W-2 Genome Sequencing.</title>
        <authorList>
            <person name="Lai Q."/>
            <person name="Li G."/>
            <person name="Shao Z."/>
        </authorList>
    </citation>
    <scope>NUCLEOTIDE SEQUENCE [LARGE SCALE GENOMIC DNA]</scope>
    <source>
        <strain evidence="4">13D2W-2</strain>
    </source>
</reference>
<keyword evidence="2" id="KW-0732">Signal</keyword>
<dbReference type="Pfam" id="PF09898">
    <property type="entry name" value="DUF2125"/>
    <property type="match status" value="1"/>
</dbReference>
<comment type="caution">
    <text evidence="3">The sequence shown here is derived from an EMBL/GenBank/DDBJ whole genome shotgun (WGS) entry which is preliminary data.</text>
</comment>
<protein>
    <recommendedName>
        <fullName evidence="5">DUF2125 domain-containing protein</fullName>
    </recommendedName>
</protein>
<gene>
    <name evidence="3" type="ORF">DW2_09566</name>
</gene>
<dbReference type="PATRIC" id="fig|1317124.6.peg.1941"/>
<accession>A0A085TWW6</accession>
<dbReference type="InterPro" id="IPR018666">
    <property type="entry name" value="DUF2125"/>
</dbReference>
<dbReference type="OrthoDB" id="7791409at2"/>
<dbReference type="eggNOG" id="COG2982">
    <property type="taxonomic scope" value="Bacteria"/>
</dbReference>
<evidence type="ECO:0008006" key="5">
    <source>
        <dbReference type="Google" id="ProtNLM"/>
    </source>
</evidence>
<feature type="signal peptide" evidence="2">
    <location>
        <begin position="1"/>
        <end position="24"/>
    </location>
</feature>
<evidence type="ECO:0000313" key="4">
    <source>
        <dbReference type="Proteomes" id="UP000028607"/>
    </source>
</evidence>
<keyword evidence="4" id="KW-1185">Reference proteome</keyword>
<feature type="region of interest" description="Disordered" evidence="1">
    <location>
        <begin position="254"/>
        <end position="273"/>
    </location>
</feature>
<name>A0A085TWW6_9RHOB</name>
<dbReference type="AlphaFoldDB" id="A0A085TWW6"/>
<reference evidence="3 4" key="2">
    <citation type="journal article" date="2015" name="Antonie Van Leeuwenhoek">
        <title>Thioclava indica sp. nov., isolated from surface seawater of the Indian Ocean.</title>
        <authorList>
            <person name="Liu Y."/>
            <person name="Lai Q."/>
            <person name="Du J."/>
            <person name="Xu H."/>
            <person name="Jiang L."/>
            <person name="Shao Z."/>
        </authorList>
    </citation>
    <scope>NUCLEOTIDE SEQUENCE [LARGE SCALE GENOMIC DNA]</scope>
    <source>
        <strain evidence="3 4">13D2W-2</strain>
    </source>
</reference>
<proteinExistence type="predicted"/>
<dbReference type="Proteomes" id="UP000028607">
    <property type="component" value="Unassembled WGS sequence"/>
</dbReference>
<feature type="chain" id="PRO_5001797504" description="DUF2125 domain-containing protein" evidence="2">
    <location>
        <begin position="25"/>
        <end position="494"/>
    </location>
</feature>
<evidence type="ECO:0000256" key="2">
    <source>
        <dbReference type="SAM" id="SignalP"/>
    </source>
</evidence>
<evidence type="ECO:0000256" key="1">
    <source>
        <dbReference type="SAM" id="MobiDB-lite"/>
    </source>
</evidence>
<organism evidence="3 4">
    <name type="scientific">Thioclava atlantica</name>
    <dbReference type="NCBI Taxonomy" id="1317124"/>
    <lineage>
        <taxon>Bacteria</taxon>
        <taxon>Pseudomonadati</taxon>
        <taxon>Pseudomonadota</taxon>
        <taxon>Alphaproteobacteria</taxon>
        <taxon>Rhodobacterales</taxon>
        <taxon>Paracoccaceae</taxon>
        <taxon>Thioclava</taxon>
    </lineage>
</organism>
<dbReference type="EMBL" id="AQRC01000006">
    <property type="protein sequence ID" value="KFE35213.1"/>
    <property type="molecule type" value="Genomic_DNA"/>
</dbReference>